<feature type="compositionally biased region" description="Low complexity" evidence="3">
    <location>
        <begin position="473"/>
        <end position="483"/>
    </location>
</feature>
<evidence type="ECO:0000256" key="1">
    <source>
        <dbReference type="ARBA" id="ARBA00023125"/>
    </source>
</evidence>
<evidence type="ECO:0000313" key="6">
    <source>
        <dbReference type="Proteomes" id="UP000001798"/>
    </source>
</evidence>
<organism evidence="5 6">
    <name type="scientific">Botryotinia fuckeliana (strain B05.10)</name>
    <name type="common">Noble rot fungus</name>
    <name type="synonym">Botrytis cinerea</name>
    <dbReference type="NCBI Taxonomy" id="332648"/>
    <lineage>
        <taxon>Eukaryota</taxon>
        <taxon>Fungi</taxon>
        <taxon>Dikarya</taxon>
        <taxon>Ascomycota</taxon>
        <taxon>Pezizomycotina</taxon>
        <taxon>Leotiomycetes</taxon>
        <taxon>Helotiales</taxon>
        <taxon>Sclerotiniaceae</taxon>
        <taxon>Botrytis</taxon>
    </lineage>
</organism>
<proteinExistence type="predicted"/>
<dbReference type="InterPro" id="IPR037141">
    <property type="entry name" value="NDT80_DNA-bd_dom_sf"/>
</dbReference>
<accession>A0A384K5I5</accession>
<feature type="compositionally biased region" description="Pro residues" evidence="3">
    <location>
        <begin position="154"/>
        <end position="167"/>
    </location>
</feature>
<keyword evidence="1 2" id="KW-0238">DNA-binding</keyword>
<dbReference type="KEGG" id="bfu:BCIN_15g05300"/>
<evidence type="ECO:0000256" key="3">
    <source>
        <dbReference type="SAM" id="MobiDB-lite"/>
    </source>
</evidence>
<dbReference type="InterPro" id="IPR052605">
    <property type="entry name" value="Fungal_trans_regulator"/>
</dbReference>
<keyword evidence="6" id="KW-1185">Reference proteome</keyword>
<dbReference type="GO" id="GO:0051321">
    <property type="term" value="P:meiotic cell cycle"/>
    <property type="evidence" value="ECO:0007669"/>
    <property type="project" value="TreeGrafter"/>
</dbReference>
<evidence type="ECO:0000259" key="4">
    <source>
        <dbReference type="PROSITE" id="PS51517"/>
    </source>
</evidence>
<feature type="region of interest" description="Disordered" evidence="3">
    <location>
        <begin position="325"/>
        <end position="383"/>
    </location>
</feature>
<reference evidence="5 6" key="1">
    <citation type="journal article" date="2011" name="PLoS Genet.">
        <title>Genomic analysis of the necrotrophic fungal pathogens Sclerotinia sclerotiorum and Botrytis cinerea.</title>
        <authorList>
            <person name="Amselem J."/>
            <person name="Cuomo C.A."/>
            <person name="van Kan J.A."/>
            <person name="Viaud M."/>
            <person name="Benito E.P."/>
            <person name="Couloux A."/>
            <person name="Coutinho P.M."/>
            <person name="de Vries R.P."/>
            <person name="Dyer P.S."/>
            <person name="Fillinger S."/>
            <person name="Fournier E."/>
            <person name="Gout L."/>
            <person name="Hahn M."/>
            <person name="Kohn L."/>
            <person name="Lapalu N."/>
            <person name="Plummer K.M."/>
            <person name="Pradier J.M."/>
            <person name="Quevillon E."/>
            <person name="Sharon A."/>
            <person name="Simon A."/>
            <person name="ten Have A."/>
            <person name="Tudzynski B."/>
            <person name="Tudzynski P."/>
            <person name="Wincker P."/>
            <person name="Andrew M."/>
            <person name="Anthouard V."/>
            <person name="Beever R.E."/>
            <person name="Beffa R."/>
            <person name="Benoit I."/>
            <person name="Bouzid O."/>
            <person name="Brault B."/>
            <person name="Chen Z."/>
            <person name="Choquer M."/>
            <person name="Collemare J."/>
            <person name="Cotton P."/>
            <person name="Danchin E.G."/>
            <person name="Da Silva C."/>
            <person name="Gautier A."/>
            <person name="Giraud C."/>
            <person name="Giraud T."/>
            <person name="Gonzalez C."/>
            <person name="Grossetete S."/>
            <person name="Guldener U."/>
            <person name="Henrissat B."/>
            <person name="Howlett B.J."/>
            <person name="Kodira C."/>
            <person name="Kretschmer M."/>
            <person name="Lappartient A."/>
            <person name="Leroch M."/>
            <person name="Levis C."/>
            <person name="Mauceli E."/>
            <person name="Neuveglise C."/>
            <person name="Oeser B."/>
            <person name="Pearson M."/>
            <person name="Poulain J."/>
            <person name="Poussereau N."/>
            <person name="Quesneville H."/>
            <person name="Rascle C."/>
            <person name="Schumacher J."/>
            <person name="Segurens B."/>
            <person name="Sexton A."/>
            <person name="Silva E."/>
            <person name="Sirven C."/>
            <person name="Soanes D.M."/>
            <person name="Talbot N.J."/>
            <person name="Templeton M."/>
            <person name="Yandava C."/>
            <person name="Yarden O."/>
            <person name="Zeng Q."/>
            <person name="Rollins J.A."/>
            <person name="Lebrun M.H."/>
            <person name="Dickman M."/>
        </authorList>
    </citation>
    <scope>NUCLEOTIDE SEQUENCE [LARGE SCALE GENOMIC DNA]</scope>
    <source>
        <strain evidence="5 6">B05.10</strain>
    </source>
</reference>
<dbReference type="SUPFAM" id="SSF49417">
    <property type="entry name" value="p53-like transcription factors"/>
    <property type="match status" value="1"/>
</dbReference>
<dbReference type="GO" id="GO:0003677">
    <property type="term" value="F:DNA binding"/>
    <property type="evidence" value="ECO:0007669"/>
    <property type="project" value="UniProtKB-KW"/>
</dbReference>
<evidence type="ECO:0000256" key="2">
    <source>
        <dbReference type="PROSITE-ProRule" id="PRU00850"/>
    </source>
</evidence>
<dbReference type="VEuPathDB" id="FungiDB:Bcin15g05300"/>
<dbReference type="InterPro" id="IPR008967">
    <property type="entry name" value="p53-like_TF_DNA-bd_sf"/>
</dbReference>
<feature type="domain" description="NDT80" evidence="4">
    <location>
        <begin position="193"/>
        <end position="453"/>
    </location>
</feature>
<dbReference type="Proteomes" id="UP000001798">
    <property type="component" value="Chromosome 15"/>
</dbReference>
<feature type="region of interest" description="Disordered" evidence="3">
    <location>
        <begin position="442"/>
        <end position="519"/>
    </location>
</feature>
<dbReference type="AlphaFoldDB" id="A0A384K5I5"/>
<feature type="compositionally biased region" description="Gly residues" evidence="3">
    <location>
        <begin position="357"/>
        <end position="366"/>
    </location>
</feature>
<sequence length="615" mass="66093">MNDILTPQKLTLDHFMCSQSGNIQDLTAYSGHSSSCIVGSEPEPDSSTRQEFVHPPSLPSDMGMRYMTIPATDDVRYTSDSGTSHSPVFSIEPTIPNSIPSNIPFPPYAHAYQSTLNGPTYSGGSNPYFSPSSSLFSMPDLKPRLNSIHSSPGMAPPSRSPALPHPQSPISTRDLYASATPHLRRADGISRSPSTSGTVRGVPLSPSNSGFASPANMEGSQLGGPLTPPLNPTEVILTLQAADGQIITPEIFGKIDKGFFMAENDWTCYRRNYFSLSCSFTLQPIVPGANVYLLLSGGMRPQVQQFAMSIAAVVDSRDGKSIELVQHTPKRDKGPQDKPPRIAVAPRPHTTHNMYGGDNGIGGGPRGMYDGSFGQSPSSPPNEATFERIQFKNATANNGKRRAAQQYYHLLVELFADLGTNHNHSERWVKIAVRMSAPMVVRGRSPGHYQSERRGSNASSGPGGAGGAGGGSYTPSGSSRTPGDVTMSGTSSMLPGSNNYGSYDGRSHHYRTGPLQIPMEPTLSAEEAKSIEDAPCYMYYPTPIWEGAEPRNQLPSLPEYVPGKIKQEYNTGGYSLPSISGAQDSLGRHCGRWEGVPESKGYFPTMALAQELNIS</sequence>
<protein>
    <recommendedName>
        <fullName evidence="4">NDT80 domain-containing protein</fullName>
    </recommendedName>
</protein>
<name>A0A384K5I5_BOTFB</name>
<dbReference type="PANTHER" id="PTHR35144">
    <property type="entry name" value="MEIOSIS-SPECIFIC TRANSCRIPTION FACTOR NDT80"/>
    <property type="match status" value="1"/>
</dbReference>
<reference evidence="5 6" key="2">
    <citation type="journal article" date="2012" name="Eukaryot. Cell">
        <title>Genome update of Botrytis cinerea strains B05.10 and T4.</title>
        <authorList>
            <person name="Staats M."/>
            <person name="van Kan J.A."/>
        </authorList>
    </citation>
    <scope>NUCLEOTIDE SEQUENCE [LARGE SCALE GENOMIC DNA]</scope>
    <source>
        <strain evidence="5 6">B05.10</strain>
    </source>
</reference>
<dbReference type="GO" id="GO:0045944">
    <property type="term" value="P:positive regulation of transcription by RNA polymerase II"/>
    <property type="evidence" value="ECO:0007669"/>
    <property type="project" value="TreeGrafter"/>
</dbReference>
<feature type="compositionally biased region" description="Polar residues" evidence="3">
    <location>
        <begin position="487"/>
        <end position="501"/>
    </location>
</feature>
<dbReference type="EMBL" id="CP009819">
    <property type="protein sequence ID" value="ATZ58069.1"/>
    <property type="molecule type" value="Genomic_DNA"/>
</dbReference>
<reference evidence="5 6" key="3">
    <citation type="journal article" date="2017" name="Mol. Plant Pathol.">
        <title>A gapless genome sequence of the fungus Botrytis cinerea.</title>
        <authorList>
            <person name="Van Kan J.A."/>
            <person name="Stassen J.H."/>
            <person name="Mosbach A."/>
            <person name="Van Der Lee T.A."/>
            <person name="Faino L."/>
            <person name="Farmer A.D."/>
            <person name="Papasotiriou D.G."/>
            <person name="Zhou S."/>
            <person name="Seidl M.F."/>
            <person name="Cottam E."/>
            <person name="Edel D."/>
            <person name="Hahn M."/>
            <person name="Schwartz D.C."/>
            <person name="Dietrich R.A."/>
            <person name="Widdison S."/>
            <person name="Scalliet G."/>
        </authorList>
    </citation>
    <scope>NUCLEOTIDE SEQUENCE [LARGE SCALE GENOMIC DNA]</scope>
    <source>
        <strain evidence="5 6">B05.10</strain>
    </source>
</reference>
<dbReference type="Gene3D" id="2.60.40.1390">
    <property type="entry name" value="NDT80 DNA-binding domain"/>
    <property type="match status" value="1"/>
</dbReference>
<dbReference type="InterPro" id="IPR024061">
    <property type="entry name" value="NDT80_DNA-bd_dom"/>
</dbReference>
<feature type="region of interest" description="Disordered" evidence="3">
    <location>
        <begin position="143"/>
        <end position="228"/>
    </location>
</feature>
<dbReference type="GO" id="GO:0003700">
    <property type="term" value="F:DNA-binding transcription factor activity"/>
    <property type="evidence" value="ECO:0007669"/>
    <property type="project" value="UniProtKB-UniRule"/>
</dbReference>
<dbReference type="PROSITE" id="PS51517">
    <property type="entry name" value="NDT80"/>
    <property type="match status" value="1"/>
</dbReference>
<dbReference type="GO" id="GO:0000228">
    <property type="term" value="C:nuclear chromosome"/>
    <property type="evidence" value="ECO:0007669"/>
    <property type="project" value="TreeGrafter"/>
</dbReference>
<evidence type="ECO:0000313" key="5">
    <source>
        <dbReference type="EMBL" id="ATZ58069.1"/>
    </source>
</evidence>
<gene>
    <name evidence="5" type="ORF">BCIN_15g05300</name>
</gene>
<dbReference type="Pfam" id="PF05224">
    <property type="entry name" value="NDT80_PhoG"/>
    <property type="match status" value="1"/>
</dbReference>
<dbReference type="RefSeq" id="XP_024553536.1">
    <property type="nucleotide sequence ID" value="XM_024697720.1"/>
</dbReference>
<feature type="DNA-binding region" description="NDT80" evidence="2">
    <location>
        <begin position="193"/>
        <end position="453"/>
    </location>
</feature>
<feature type="compositionally biased region" description="Gly residues" evidence="3">
    <location>
        <begin position="461"/>
        <end position="472"/>
    </location>
</feature>
<dbReference type="PANTHER" id="PTHR35144:SF2">
    <property type="entry name" value="MEIOSIS-SPECIFIC TRANSCRIPTION FACTOR NDT80"/>
    <property type="match status" value="1"/>
</dbReference>
<feature type="compositionally biased region" description="Basic and acidic residues" evidence="3">
    <location>
        <begin position="329"/>
        <end position="340"/>
    </location>
</feature>
<dbReference type="OrthoDB" id="2288358at2759"/>
<dbReference type="GeneID" id="5430261"/>